<evidence type="ECO:0000259" key="3">
    <source>
        <dbReference type="Pfam" id="PF02776"/>
    </source>
</evidence>
<comment type="similarity">
    <text evidence="1">Belongs to the TPP enzyme family.</text>
</comment>
<dbReference type="EC" id="2.2.1.6" evidence="4"/>
<feature type="domain" description="Thiamine pyrophosphate enzyme central" evidence="2">
    <location>
        <begin position="186"/>
        <end position="278"/>
    </location>
</feature>
<sequence length="280" mass="28674">MNGAQWVVQALRAQGVDKVFGYPGGAIMPVYDALYDGGVEHLLCRHEQGAAMAAIGYARATGKTGVCIATSGPGATNLITGLADALLDSVPVVAITGQVGSALIGTDAFQEIDVLGLSLACTKHSFLVESLDALPGIMAEAFAIAASGRPGPVLIDIPKDIQLAQADLPPHLMPVNDECDPAMEGIEQAYALLAQAQKPVLYVGGGVGMAQAVPALRAFIDATQMPAVATLKGLGAPDAAHPYYLGMLGMHGTKAANLAVQECDLLVAVGARFDDRVTAS</sequence>
<dbReference type="Gene3D" id="3.40.50.970">
    <property type="match status" value="1"/>
</dbReference>
<dbReference type="Pfam" id="PF02776">
    <property type="entry name" value="TPP_enzyme_N"/>
    <property type="match status" value="1"/>
</dbReference>
<evidence type="ECO:0000313" key="5">
    <source>
        <dbReference type="Proteomes" id="UP000307968"/>
    </source>
</evidence>
<dbReference type="GO" id="GO:0009097">
    <property type="term" value="P:isoleucine biosynthetic process"/>
    <property type="evidence" value="ECO:0007669"/>
    <property type="project" value="TreeGrafter"/>
</dbReference>
<dbReference type="PANTHER" id="PTHR18968">
    <property type="entry name" value="THIAMINE PYROPHOSPHATE ENZYMES"/>
    <property type="match status" value="1"/>
</dbReference>
<dbReference type="PANTHER" id="PTHR18968:SF142">
    <property type="entry name" value="ACETOLACTATE SYNTHASE"/>
    <property type="match status" value="1"/>
</dbReference>
<organism evidence="4 5">
    <name type="scientific">Serratia rubidaea</name>
    <name type="common">Serratia marinorubra</name>
    <dbReference type="NCBI Taxonomy" id="61652"/>
    <lineage>
        <taxon>Bacteria</taxon>
        <taxon>Pseudomonadati</taxon>
        <taxon>Pseudomonadota</taxon>
        <taxon>Gammaproteobacteria</taxon>
        <taxon>Enterobacterales</taxon>
        <taxon>Yersiniaceae</taxon>
        <taxon>Serratia</taxon>
    </lineage>
</organism>
<proteinExistence type="inferred from homology"/>
<dbReference type="Proteomes" id="UP000307968">
    <property type="component" value="Chromosome"/>
</dbReference>
<dbReference type="Gene3D" id="3.40.50.1220">
    <property type="entry name" value="TPP-binding domain"/>
    <property type="match status" value="1"/>
</dbReference>
<evidence type="ECO:0000313" key="4">
    <source>
        <dbReference type="EMBL" id="VTP68457.1"/>
    </source>
</evidence>
<dbReference type="GO" id="GO:0009099">
    <property type="term" value="P:L-valine biosynthetic process"/>
    <property type="evidence" value="ECO:0007669"/>
    <property type="project" value="TreeGrafter"/>
</dbReference>
<feature type="domain" description="Thiamine pyrophosphate enzyme N-terminal TPP-binding" evidence="3">
    <location>
        <begin position="1"/>
        <end position="115"/>
    </location>
</feature>
<keyword evidence="4" id="KW-0808">Transferase</keyword>
<dbReference type="InterPro" id="IPR012000">
    <property type="entry name" value="Thiamin_PyroP_enz_cen_dom"/>
</dbReference>
<dbReference type="SUPFAM" id="SSF52467">
    <property type="entry name" value="DHS-like NAD/FAD-binding domain"/>
    <property type="match status" value="1"/>
</dbReference>
<dbReference type="InterPro" id="IPR045229">
    <property type="entry name" value="TPP_enz"/>
</dbReference>
<accession>A0A4U9HVB8</accession>
<dbReference type="Pfam" id="PF00205">
    <property type="entry name" value="TPP_enzyme_M"/>
    <property type="match status" value="1"/>
</dbReference>
<dbReference type="GO" id="GO:0030976">
    <property type="term" value="F:thiamine pyrophosphate binding"/>
    <property type="evidence" value="ECO:0007669"/>
    <property type="project" value="InterPro"/>
</dbReference>
<dbReference type="AlphaFoldDB" id="A0A4U9HVB8"/>
<dbReference type="InterPro" id="IPR029035">
    <property type="entry name" value="DHS-like_NAD/FAD-binding_dom"/>
</dbReference>
<dbReference type="GO" id="GO:0000287">
    <property type="term" value="F:magnesium ion binding"/>
    <property type="evidence" value="ECO:0007669"/>
    <property type="project" value="InterPro"/>
</dbReference>
<reference evidence="4 5" key="1">
    <citation type="submission" date="2019-05" db="EMBL/GenBank/DDBJ databases">
        <authorList>
            <consortium name="Pathogen Informatics"/>
        </authorList>
    </citation>
    <scope>NUCLEOTIDE SEQUENCE [LARGE SCALE GENOMIC DNA]</scope>
    <source>
        <strain evidence="4 5">NCTC12971</strain>
    </source>
</reference>
<dbReference type="GO" id="GO:0050660">
    <property type="term" value="F:flavin adenine dinucleotide binding"/>
    <property type="evidence" value="ECO:0007669"/>
    <property type="project" value="TreeGrafter"/>
</dbReference>
<dbReference type="InterPro" id="IPR029061">
    <property type="entry name" value="THDP-binding"/>
</dbReference>
<protein>
    <submittedName>
        <fullName evidence="4">Acetolactate synthase isozyme 2 large subunit</fullName>
        <ecNumber evidence="4">2.2.1.6</ecNumber>
    </submittedName>
</protein>
<dbReference type="GO" id="GO:0005948">
    <property type="term" value="C:acetolactate synthase complex"/>
    <property type="evidence" value="ECO:0007669"/>
    <property type="project" value="TreeGrafter"/>
</dbReference>
<dbReference type="InterPro" id="IPR012001">
    <property type="entry name" value="Thiamin_PyroP_enz_TPP-bd_dom"/>
</dbReference>
<evidence type="ECO:0000256" key="1">
    <source>
        <dbReference type="ARBA" id="ARBA00007812"/>
    </source>
</evidence>
<dbReference type="EMBL" id="LR590463">
    <property type="protein sequence ID" value="VTP68457.1"/>
    <property type="molecule type" value="Genomic_DNA"/>
</dbReference>
<evidence type="ECO:0000259" key="2">
    <source>
        <dbReference type="Pfam" id="PF00205"/>
    </source>
</evidence>
<dbReference type="SUPFAM" id="SSF52518">
    <property type="entry name" value="Thiamin diphosphate-binding fold (THDP-binding)"/>
    <property type="match status" value="1"/>
</dbReference>
<gene>
    <name evidence="4" type="primary">ilvG_3</name>
    <name evidence="4" type="ORF">NCTC12971_05631</name>
</gene>
<name>A0A4U9HVB8_SERRU</name>
<dbReference type="FunFam" id="3.40.50.970:FF:000007">
    <property type="entry name" value="Acetolactate synthase"/>
    <property type="match status" value="1"/>
</dbReference>
<dbReference type="GO" id="GO:0003984">
    <property type="term" value="F:acetolactate synthase activity"/>
    <property type="evidence" value="ECO:0007669"/>
    <property type="project" value="UniProtKB-EC"/>
</dbReference>
<dbReference type="CDD" id="cd07035">
    <property type="entry name" value="TPP_PYR_POX_like"/>
    <property type="match status" value="1"/>
</dbReference>